<gene>
    <name evidence="5" type="primary">galR</name>
    <name evidence="5" type="ORF">HMPREF9380_1441</name>
</gene>
<dbReference type="SMART" id="SM00354">
    <property type="entry name" value="HTH_LACI"/>
    <property type="match status" value="1"/>
</dbReference>
<dbReference type="PANTHER" id="PTHR30146:SF149">
    <property type="entry name" value="HTH-TYPE TRANSCRIPTIONAL REGULATOR EBGR"/>
    <property type="match status" value="1"/>
</dbReference>
<comment type="caution">
    <text evidence="5">The sequence shown here is derived from an EMBL/GenBank/DDBJ whole genome shotgun (WGS) entry which is preliminary data.</text>
</comment>
<dbReference type="CDD" id="cd01544">
    <property type="entry name" value="PBP1_GalR"/>
    <property type="match status" value="1"/>
</dbReference>
<protein>
    <submittedName>
        <fullName evidence="5">Galactose operon repressor</fullName>
    </submittedName>
</protein>
<dbReference type="EMBL" id="AFFO01000011">
    <property type="protein sequence ID" value="EGJ38169.1"/>
    <property type="molecule type" value="Genomic_DNA"/>
</dbReference>
<dbReference type="PROSITE" id="PS00356">
    <property type="entry name" value="HTH_LACI_1"/>
    <property type="match status" value="1"/>
</dbReference>
<accession>F3UY52</accession>
<dbReference type="Pfam" id="PF00356">
    <property type="entry name" value="LacI"/>
    <property type="match status" value="1"/>
</dbReference>
<dbReference type="SUPFAM" id="SSF53822">
    <property type="entry name" value="Periplasmic binding protein-like I"/>
    <property type="match status" value="1"/>
</dbReference>
<dbReference type="GO" id="GO:0003700">
    <property type="term" value="F:DNA-binding transcription factor activity"/>
    <property type="evidence" value="ECO:0007669"/>
    <property type="project" value="TreeGrafter"/>
</dbReference>
<dbReference type="GO" id="GO:0000976">
    <property type="term" value="F:transcription cis-regulatory region binding"/>
    <property type="evidence" value="ECO:0007669"/>
    <property type="project" value="TreeGrafter"/>
</dbReference>
<dbReference type="Pfam" id="PF13377">
    <property type="entry name" value="Peripla_BP_3"/>
    <property type="match status" value="1"/>
</dbReference>
<dbReference type="InterPro" id="IPR046335">
    <property type="entry name" value="LacI/GalR-like_sensor"/>
</dbReference>
<dbReference type="InterPro" id="IPR010982">
    <property type="entry name" value="Lambda_DNA-bd_dom_sf"/>
</dbReference>
<keyword evidence="1" id="KW-0805">Transcription regulation</keyword>
<sequence length="330" mass="37244">MATIKDIAQAAGVSPATVSRVLNYDKSMSVSDETRRKIFDIAEQLNYKKSNRQKKTLPQTHRIAIVEWYTELDDLYYYSIRLGIEKKAHELSYDIVRIFNNDSLNQLEQIDGIIAIGKFSSKQVKELEQYSPALVFVDSDTLDQGHSCVTTDFEHAVIHVLDHFLQQSIREIGMIAGREETADGTISLDDPRLACFCHYLSEKGLYQPAYVKVGKFSSESGYQLMKELIDHQKEQMPKAFFIASDALAVGALRALQEAGIAVPQDVQIISFNDTSIAKYVYPPLSTVTVFTKEMGKQALQMLDQVIKTDESPIPYMIKLSTKLTLRESSH</sequence>
<dbReference type="CDD" id="cd01392">
    <property type="entry name" value="HTH_LacI"/>
    <property type="match status" value="1"/>
</dbReference>
<feature type="domain" description="HTH lacI-type" evidence="4">
    <location>
        <begin position="2"/>
        <end position="59"/>
    </location>
</feature>
<keyword evidence="2" id="KW-0238">DNA-binding</keyword>
<dbReference type="Gene3D" id="1.10.260.40">
    <property type="entry name" value="lambda repressor-like DNA-binding domains"/>
    <property type="match status" value="1"/>
</dbReference>
<organism evidence="5 6">
    <name type="scientific">Streptococcus sanguinis SK49</name>
    <dbReference type="NCBI Taxonomy" id="888808"/>
    <lineage>
        <taxon>Bacteria</taxon>
        <taxon>Bacillati</taxon>
        <taxon>Bacillota</taxon>
        <taxon>Bacilli</taxon>
        <taxon>Lactobacillales</taxon>
        <taxon>Streptococcaceae</taxon>
        <taxon>Streptococcus</taxon>
    </lineage>
</organism>
<dbReference type="HOGENOM" id="CLU_037628_1_2_9"/>
<evidence type="ECO:0000256" key="1">
    <source>
        <dbReference type="ARBA" id="ARBA00023015"/>
    </source>
</evidence>
<dbReference type="PATRIC" id="fig|888808.3.peg.1409"/>
<evidence type="ECO:0000259" key="4">
    <source>
        <dbReference type="PROSITE" id="PS50932"/>
    </source>
</evidence>
<evidence type="ECO:0000256" key="2">
    <source>
        <dbReference type="ARBA" id="ARBA00023125"/>
    </source>
</evidence>
<dbReference type="eggNOG" id="COG1609">
    <property type="taxonomic scope" value="Bacteria"/>
</dbReference>
<name>F3UY52_STRSA</name>
<dbReference type="AlphaFoldDB" id="F3UY52"/>
<dbReference type="Gene3D" id="3.40.50.2300">
    <property type="match status" value="2"/>
</dbReference>
<evidence type="ECO:0000313" key="5">
    <source>
        <dbReference type="EMBL" id="EGJ38169.1"/>
    </source>
</evidence>
<dbReference type="PRINTS" id="PR00036">
    <property type="entry name" value="HTHLACI"/>
</dbReference>
<dbReference type="InterPro" id="IPR000843">
    <property type="entry name" value="HTH_LacI"/>
</dbReference>
<dbReference type="SUPFAM" id="SSF47413">
    <property type="entry name" value="lambda repressor-like DNA-binding domains"/>
    <property type="match status" value="1"/>
</dbReference>
<evidence type="ECO:0000313" key="6">
    <source>
        <dbReference type="Proteomes" id="UP000006459"/>
    </source>
</evidence>
<dbReference type="PANTHER" id="PTHR30146">
    <property type="entry name" value="LACI-RELATED TRANSCRIPTIONAL REPRESSOR"/>
    <property type="match status" value="1"/>
</dbReference>
<keyword evidence="3" id="KW-0804">Transcription</keyword>
<dbReference type="Proteomes" id="UP000006459">
    <property type="component" value="Unassembled WGS sequence"/>
</dbReference>
<dbReference type="RefSeq" id="WP_002933963.1">
    <property type="nucleotide sequence ID" value="NZ_GL890985.1"/>
</dbReference>
<proteinExistence type="predicted"/>
<dbReference type="InterPro" id="IPR028082">
    <property type="entry name" value="Peripla_BP_I"/>
</dbReference>
<dbReference type="PROSITE" id="PS50932">
    <property type="entry name" value="HTH_LACI_2"/>
    <property type="match status" value="1"/>
</dbReference>
<evidence type="ECO:0000256" key="3">
    <source>
        <dbReference type="ARBA" id="ARBA00023163"/>
    </source>
</evidence>
<reference evidence="5 6" key="1">
    <citation type="submission" date="2011-03" db="EMBL/GenBank/DDBJ databases">
        <authorList>
            <person name="Muzny D."/>
            <person name="Qin X."/>
            <person name="Deng J."/>
            <person name="Jiang H."/>
            <person name="Liu Y."/>
            <person name="Qu J."/>
            <person name="Song X.-Z."/>
            <person name="Zhang L."/>
            <person name="Thornton R."/>
            <person name="Coyle M."/>
            <person name="Francisco L."/>
            <person name="Jackson L."/>
            <person name="Javaid M."/>
            <person name="Korchina V."/>
            <person name="Kovar C."/>
            <person name="Mata R."/>
            <person name="Mathew T."/>
            <person name="Ngo R."/>
            <person name="Nguyen L."/>
            <person name="Nguyen N."/>
            <person name="Okwuonu G."/>
            <person name="Ongeri F."/>
            <person name="Pham C."/>
            <person name="Simmons D."/>
            <person name="Wilczek-Boney K."/>
            <person name="Hale W."/>
            <person name="Jakkamsetti A."/>
            <person name="Pham P."/>
            <person name="Ruth R."/>
            <person name="San Lucas F."/>
            <person name="Warren J."/>
            <person name="Zhang J."/>
            <person name="Zhao Z."/>
            <person name="Zhou C."/>
            <person name="Zhu D."/>
            <person name="Lee S."/>
            <person name="Bess C."/>
            <person name="Blankenburg K."/>
            <person name="Forbes L."/>
            <person name="Fu Q."/>
            <person name="Gubbala S."/>
            <person name="Hirani K."/>
            <person name="Jayaseelan J.C."/>
            <person name="Lara F."/>
            <person name="Munidasa M."/>
            <person name="Palculict T."/>
            <person name="Patil S."/>
            <person name="Pu L.-L."/>
            <person name="Saada N."/>
            <person name="Tang L."/>
            <person name="Weissenberger G."/>
            <person name="Zhu Y."/>
            <person name="Hemphill L."/>
            <person name="Shang Y."/>
            <person name="Youmans B."/>
            <person name="Ayvaz T."/>
            <person name="Ross M."/>
            <person name="Santibanez J."/>
            <person name="Aqrawi P."/>
            <person name="Gross S."/>
            <person name="Joshi V."/>
            <person name="Fowler G."/>
            <person name="Nazareth L."/>
            <person name="Reid J."/>
            <person name="Worley K."/>
            <person name="Petrosino J."/>
            <person name="Highlander S."/>
            <person name="Gibbs R."/>
        </authorList>
    </citation>
    <scope>NUCLEOTIDE SEQUENCE [LARGE SCALE GENOMIC DNA]</scope>
    <source>
        <strain evidence="5 6">SK49</strain>
    </source>
</reference>